<reference evidence="2 3" key="1">
    <citation type="submission" date="2024-04" db="EMBL/GenBank/DDBJ databases">
        <authorList>
            <person name="Fracassetti M."/>
        </authorList>
    </citation>
    <scope>NUCLEOTIDE SEQUENCE [LARGE SCALE GENOMIC DNA]</scope>
</reference>
<proteinExistence type="predicted"/>
<evidence type="ECO:0000313" key="2">
    <source>
        <dbReference type="EMBL" id="CAL1355275.1"/>
    </source>
</evidence>
<accession>A0AAV2CFL2</accession>
<sequence length="239" mass="28021">MERRTTREGYRDWPLRFWEMGRPKKAEKSKPSKRPMEEPGRSATLDTVEVVPQENETVPKTQQATREGEHLNELENEEKKNGRGPGIGVKPGHGLHLEIHDNRSVTPQASHELTAIFKRGITGPWIKFSEYPASALQTVISRFKESGFTCSLPEEELNVHLKEHIKRNFSQWMYGFRNRVFNQYRTLAERINNPPTEIPAHIWREMVNKWSDPNWKSTSDKNKANRLIRSRRREKNQIL</sequence>
<gene>
    <name evidence="2" type="ORF">LTRI10_LOCUS3045</name>
</gene>
<name>A0AAV2CFL2_9ROSI</name>
<dbReference type="AlphaFoldDB" id="A0AAV2CFL2"/>
<protein>
    <submittedName>
        <fullName evidence="2">Uncharacterized protein</fullName>
    </submittedName>
</protein>
<organism evidence="2 3">
    <name type="scientific">Linum trigynum</name>
    <dbReference type="NCBI Taxonomy" id="586398"/>
    <lineage>
        <taxon>Eukaryota</taxon>
        <taxon>Viridiplantae</taxon>
        <taxon>Streptophyta</taxon>
        <taxon>Embryophyta</taxon>
        <taxon>Tracheophyta</taxon>
        <taxon>Spermatophyta</taxon>
        <taxon>Magnoliopsida</taxon>
        <taxon>eudicotyledons</taxon>
        <taxon>Gunneridae</taxon>
        <taxon>Pentapetalae</taxon>
        <taxon>rosids</taxon>
        <taxon>fabids</taxon>
        <taxon>Malpighiales</taxon>
        <taxon>Linaceae</taxon>
        <taxon>Linum</taxon>
    </lineage>
</organism>
<evidence type="ECO:0000313" key="3">
    <source>
        <dbReference type="Proteomes" id="UP001497516"/>
    </source>
</evidence>
<feature type="compositionally biased region" description="Basic and acidic residues" evidence="1">
    <location>
        <begin position="66"/>
        <end position="81"/>
    </location>
</feature>
<evidence type="ECO:0000256" key="1">
    <source>
        <dbReference type="SAM" id="MobiDB-lite"/>
    </source>
</evidence>
<dbReference type="Proteomes" id="UP001497516">
    <property type="component" value="Chromosome 1"/>
</dbReference>
<dbReference type="EMBL" id="OZ034813">
    <property type="protein sequence ID" value="CAL1355275.1"/>
    <property type="molecule type" value="Genomic_DNA"/>
</dbReference>
<keyword evidence="3" id="KW-1185">Reference proteome</keyword>
<feature type="compositionally biased region" description="Polar residues" evidence="1">
    <location>
        <begin position="54"/>
        <end position="65"/>
    </location>
</feature>
<feature type="region of interest" description="Disordered" evidence="1">
    <location>
        <begin position="1"/>
        <end position="95"/>
    </location>
</feature>
<feature type="compositionally biased region" description="Basic and acidic residues" evidence="1">
    <location>
        <begin position="1"/>
        <end position="40"/>
    </location>
</feature>